<proteinExistence type="predicted"/>
<dbReference type="AlphaFoldDB" id="A0A4Y2IVZ4"/>
<keyword evidence="2" id="KW-1185">Reference proteome</keyword>
<evidence type="ECO:0000313" key="1">
    <source>
        <dbReference type="EMBL" id="GBM81825.1"/>
    </source>
</evidence>
<name>A0A4Y2IVZ4_ARAVE</name>
<protein>
    <submittedName>
        <fullName evidence="1">Uncharacterized protein</fullName>
    </submittedName>
</protein>
<sequence>MKSGLNVNISFEEFFQVDDPLATCGTLTDAEIVDNVRGVSEAKEHHTNAPKVTKEAEKTVELFTTFLESQENFAQEGFTALANLRRLIETKKVRHQKSLKENFYC</sequence>
<dbReference type="EMBL" id="BGPR01002971">
    <property type="protein sequence ID" value="GBM81825.1"/>
    <property type="molecule type" value="Genomic_DNA"/>
</dbReference>
<evidence type="ECO:0000313" key="2">
    <source>
        <dbReference type="Proteomes" id="UP000499080"/>
    </source>
</evidence>
<reference evidence="1 2" key="1">
    <citation type="journal article" date="2019" name="Sci. Rep.">
        <title>Orb-weaving spider Araneus ventricosus genome elucidates the spidroin gene catalogue.</title>
        <authorList>
            <person name="Kono N."/>
            <person name="Nakamura H."/>
            <person name="Ohtoshi R."/>
            <person name="Moran D.A.P."/>
            <person name="Shinohara A."/>
            <person name="Yoshida Y."/>
            <person name="Fujiwara M."/>
            <person name="Mori M."/>
            <person name="Tomita M."/>
            <person name="Arakawa K."/>
        </authorList>
    </citation>
    <scope>NUCLEOTIDE SEQUENCE [LARGE SCALE GENOMIC DNA]</scope>
</reference>
<accession>A0A4Y2IVZ4</accession>
<organism evidence="1 2">
    <name type="scientific">Araneus ventricosus</name>
    <name type="common">Orbweaver spider</name>
    <name type="synonym">Epeira ventricosa</name>
    <dbReference type="NCBI Taxonomy" id="182803"/>
    <lineage>
        <taxon>Eukaryota</taxon>
        <taxon>Metazoa</taxon>
        <taxon>Ecdysozoa</taxon>
        <taxon>Arthropoda</taxon>
        <taxon>Chelicerata</taxon>
        <taxon>Arachnida</taxon>
        <taxon>Araneae</taxon>
        <taxon>Araneomorphae</taxon>
        <taxon>Entelegynae</taxon>
        <taxon>Araneoidea</taxon>
        <taxon>Araneidae</taxon>
        <taxon>Araneus</taxon>
    </lineage>
</organism>
<comment type="caution">
    <text evidence="1">The sequence shown here is derived from an EMBL/GenBank/DDBJ whole genome shotgun (WGS) entry which is preliminary data.</text>
</comment>
<dbReference type="Proteomes" id="UP000499080">
    <property type="component" value="Unassembled WGS sequence"/>
</dbReference>
<gene>
    <name evidence="1" type="ORF">AVEN_126699_1</name>
</gene>